<dbReference type="PANTHER" id="PTHR12480:SF21">
    <property type="entry name" value="JMJC DOMAIN-CONTAINING PROTEIN 8"/>
    <property type="match status" value="1"/>
</dbReference>
<dbReference type="InterPro" id="IPR011990">
    <property type="entry name" value="TPR-like_helical_dom_sf"/>
</dbReference>
<dbReference type="Gene3D" id="2.60.120.650">
    <property type="entry name" value="Cupin"/>
    <property type="match status" value="1"/>
</dbReference>
<dbReference type="PANTHER" id="PTHR12480">
    <property type="entry name" value="ARGININE DEMETHYLASE AND LYSYL-HYDROXYLASE JMJD"/>
    <property type="match status" value="1"/>
</dbReference>
<evidence type="ECO:0000256" key="3">
    <source>
        <dbReference type="SAM" id="Phobius"/>
    </source>
</evidence>
<accession>A0AAE1A3R6</accession>
<dbReference type="EMBL" id="JAWDGP010002685">
    <property type="protein sequence ID" value="KAK3780758.1"/>
    <property type="molecule type" value="Genomic_DNA"/>
</dbReference>
<feature type="transmembrane region" description="Helical" evidence="3">
    <location>
        <begin position="64"/>
        <end position="82"/>
    </location>
</feature>
<dbReference type="InterPro" id="IPR019734">
    <property type="entry name" value="TPR_rpt"/>
</dbReference>
<dbReference type="PROSITE" id="PS50005">
    <property type="entry name" value="TPR"/>
    <property type="match status" value="3"/>
</dbReference>
<dbReference type="Gene3D" id="1.25.40.10">
    <property type="entry name" value="Tetratricopeptide repeat domain"/>
    <property type="match status" value="1"/>
</dbReference>
<keyword evidence="3" id="KW-1133">Transmembrane helix</keyword>
<keyword evidence="1" id="KW-0802">TPR repeat</keyword>
<feature type="domain" description="JmjC" evidence="4">
    <location>
        <begin position="244"/>
        <end position="385"/>
    </location>
</feature>
<dbReference type="SMART" id="SM00558">
    <property type="entry name" value="JmjC"/>
    <property type="match status" value="1"/>
</dbReference>
<dbReference type="SMART" id="SM00028">
    <property type="entry name" value="TPR"/>
    <property type="match status" value="3"/>
</dbReference>
<reference evidence="5" key="1">
    <citation type="journal article" date="2023" name="G3 (Bethesda)">
        <title>A reference genome for the long-term kleptoplast-retaining sea slug Elysia crispata morphotype clarki.</title>
        <authorList>
            <person name="Eastman K.E."/>
            <person name="Pendleton A.L."/>
            <person name="Shaikh M.A."/>
            <person name="Suttiyut T."/>
            <person name="Ogas R."/>
            <person name="Tomko P."/>
            <person name="Gavelis G."/>
            <person name="Widhalm J.R."/>
            <person name="Wisecaver J.H."/>
        </authorList>
    </citation>
    <scope>NUCLEOTIDE SEQUENCE</scope>
    <source>
        <strain evidence="5">ECLA1</strain>
    </source>
</reference>
<feature type="repeat" description="TPR" evidence="1">
    <location>
        <begin position="454"/>
        <end position="487"/>
    </location>
</feature>
<dbReference type="GO" id="GO:0000987">
    <property type="term" value="F:cis-regulatory region sequence-specific DNA binding"/>
    <property type="evidence" value="ECO:0007669"/>
    <property type="project" value="TreeGrafter"/>
</dbReference>
<proteinExistence type="predicted"/>
<dbReference type="Proteomes" id="UP001283361">
    <property type="component" value="Unassembled WGS sequence"/>
</dbReference>
<gene>
    <name evidence="5" type="ORF">RRG08_001864</name>
</gene>
<keyword evidence="6" id="KW-1185">Reference proteome</keyword>
<organism evidence="5 6">
    <name type="scientific">Elysia crispata</name>
    <name type="common">lettuce slug</name>
    <dbReference type="NCBI Taxonomy" id="231223"/>
    <lineage>
        <taxon>Eukaryota</taxon>
        <taxon>Metazoa</taxon>
        <taxon>Spiralia</taxon>
        <taxon>Lophotrochozoa</taxon>
        <taxon>Mollusca</taxon>
        <taxon>Gastropoda</taxon>
        <taxon>Heterobranchia</taxon>
        <taxon>Euthyneura</taxon>
        <taxon>Panpulmonata</taxon>
        <taxon>Sacoglossa</taxon>
        <taxon>Placobranchoidea</taxon>
        <taxon>Plakobranchidae</taxon>
        <taxon>Elysia</taxon>
    </lineage>
</organism>
<comment type="caution">
    <text evidence="5">The sequence shown here is derived from an EMBL/GenBank/DDBJ whole genome shotgun (WGS) entry which is preliminary data.</text>
</comment>
<evidence type="ECO:0000313" key="6">
    <source>
        <dbReference type="Proteomes" id="UP001283361"/>
    </source>
</evidence>
<evidence type="ECO:0000259" key="4">
    <source>
        <dbReference type="PROSITE" id="PS51184"/>
    </source>
</evidence>
<protein>
    <recommendedName>
        <fullName evidence="4">JmjC domain-containing protein</fullName>
    </recommendedName>
</protein>
<keyword evidence="3" id="KW-0472">Membrane</keyword>
<dbReference type="PROSITE" id="PS51184">
    <property type="entry name" value="JMJC"/>
    <property type="match status" value="1"/>
</dbReference>
<sequence length="557" mass="62904">MSRTRAAKGQSTLHQDDSPAKKPPKSSSETPCTSRLSAVTARAAGIYASLPWIQLHPLNHLPRLVKVVIVLSTLVVILSVLINPGQGGSSFGYHSARICRAAGGVSAYMPFCMPDQTGGDWRPPSRLVWDQFGTDRCNIERVSILDLSPERFQAEYRFKKSVLVTFPHGAADWTTPANWSRRGLSEGYSKCDIHSGESLEIVRKGGNGNHVSSFKDYVDNFLMEDRAENDTSEPKHYACDRQFFWSSRLRADLRLPPYFQVNMTSDDSIFFLGPSLSGVVFHKHSDTWNGVVHGYKRWFLYPNTDSPPGGVYHGYTIVNWVKHVYPNLTDDEKPLECVQYPGEILYLAEGTYHATLNLGDTVAVAIQKKEATIKTERLAYEATPLMNFLQNQENPDPQNSFNQRLLEIYTEWHRLLPGNSEAVFKLASILSDMGNHSAAVPWYRKAIEMDRFFILAYLNLGSALTELRQYGEAETSLLTAIRLSPDLWDNYKEYGQFLLKRGRHQDALPIFKKGTELMPDLIPFWFYYKLCQVQVGDLTGAEATEEIIQEIKARGGN</sequence>
<evidence type="ECO:0000256" key="1">
    <source>
        <dbReference type="PROSITE-ProRule" id="PRU00339"/>
    </source>
</evidence>
<dbReference type="GO" id="GO:0005634">
    <property type="term" value="C:nucleus"/>
    <property type="evidence" value="ECO:0007669"/>
    <property type="project" value="TreeGrafter"/>
</dbReference>
<feature type="compositionally biased region" description="Polar residues" evidence="2">
    <location>
        <begin position="1"/>
        <end position="13"/>
    </location>
</feature>
<dbReference type="SUPFAM" id="SSF51197">
    <property type="entry name" value="Clavaminate synthase-like"/>
    <property type="match status" value="1"/>
</dbReference>
<dbReference type="InterPro" id="IPR003347">
    <property type="entry name" value="JmjC_dom"/>
</dbReference>
<evidence type="ECO:0000313" key="5">
    <source>
        <dbReference type="EMBL" id="KAK3780758.1"/>
    </source>
</evidence>
<dbReference type="AlphaFoldDB" id="A0AAE1A3R6"/>
<dbReference type="Pfam" id="PF13181">
    <property type="entry name" value="TPR_8"/>
    <property type="match status" value="2"/>
</dbReference>
<dbReference type="SUPFAM" id="SSF48452">
    <property type="entry name" value="TPR-like"/>
    <property type="match status" value="1"/>
</dbReference>
<evidence type="ECO:0000256" key="2">
    <source>
        <dbReference type="SAM" id="MobiDB-lite"/>
    </source>
</evidence>
<feature type="repeat" description="TPR" evidence="1">
    <location>
        <begin position="488"/>
        <end position="521"/>
    </location>
</feature>
<name>A0AAE1A3R6_9GAST</name>
<dbReference type="InterPro" id="IPR050910">
    <property type="entry name" value="JMJD6_ArgDemeth/LysHydrox"/>
</dbReference>
<feature type="region of interest" description="Disordered" evidence="2">
    <location>
        <begin position="1"/>
        <end position="34"/>
    </location>
</feature>
<feature type="repeat" description="TPR" evidence="1">
    <location>
        <begin position="420"/>
        <end position="453"/>
    </location>
</feature>
<keyword evidence="3" id="KW-0812">Transmembrane</keyword>